<dbReference type="Proteomes" id="UP000799539">
    <property type="component" value="Unassembled WGS sequence"/>
</dbReference>
<feature type="chain" id="PRO_5025470030" description="Cyanovirin-N domain-containing protein" evidence="1">
    <location>
        <begin position="22"/>
        <end position="163"/>
    </location>
</feature>
<organism evidence="2 3">
    <name type="scientific">Cercospora zeae-maydis SCOH1-5</name>
    <dbReference type="NCBI Taxonomy" id="717836"/>
    <lineage>
        <taxon>Eukaryota</taxon>
        <taxon>Fungi</taxon>
        <taxon>Dikarya</taxon>
        <taxon>Ascomycota</taxon>
        <taxon>Pezizomycotina</taxon>
        <taxon>Dothideomycetes</taxon>
        <taxon>Dothideomycetidae</taxon>
        <taxon>Mycosphaerellales</taxon>
        <taxon>Mycosphaerellaceae</taxon>
        <taxon>Cercospora</taxon>
    </lineage>
</organism>
<evidence type="ECO:0000256" key="1">
    <source>
        <dbReference type="SAM" id="SignalP"/>
    </source>
</evidence>
<sequence>MKTLTAFFPTLLLALAATTTAQHPDQDFQYSATCAAKNPAVNSAIAAFCSKKDGAGRYSDTIMCPGPRSERGIVKDGVRAKITGNCAPQQWIPGKFCLLQFHYICATGDANGLGTGTYGTNACQKWTLESATPNVPGVLGAFGIGKRGWAEEGERDLGLENEK</sequence>
<keyword evidence="3" id="KW-1185">Reference proteome</keyword>
<feature type="signal peptide" evidence="1">
    <location>
        <begin position="1"/>
        <end position="21"/>
    </location>
</feature>
<protein>
    <recommendedName>
        <fullName evidence="4">Cyanovirin-N domain-containing protein</fullName>
    </recommendedName>
</protein>
<evidence type="ECO:0008006" key="4">
    <source>
        <dbReference type="Google" id="ProtNLM"/>
    </source>
</evidence>
<evidence type="ECO:0000313" key="2">
    <source>
        <dbReference type="EMBL" id="KAF2212543.1"/>
    </source>
</evidence>
<accession>A0A6A6FGN3</accession>
<keyword evidence="1" id="KW-0732">Signal</keyword>
<reference evidence="2" key="1">
    <citation type="journal article" date="2020" name="Stud. Mycol.">
        <title>101 Dothideomycetes genomes: a test case for predicting lifestyles and emergence of pathogens.</title>
        <authorList>
            <person name="Haridas S."/>
            <person name="Albert R."/>
            <person name="Binder M."/>
            <person name="Bloem J."/>
            <person name="Labutti K."/>
            <person name="Salamov A."/>
            <person name="Andreopoulos B."/>
            <person name="Baker S."/>
            <person name="Barry K."/>
            <person name="Bills G."/>
            <person name="Bluhm B."/>
            <person name="Cannon C."/>
            <person name="Castanera R."/>
            <person name="Culley D."/>
            <person name="Daum C."/>
            <person name="Ezra D."/>
            <person name="Gonzalez J."/>
            <person name="Henrissat B."/>
            <person name="Kuo A."/>
            <person name="Liang C."/>
            <person name="Lipzen A."/>
            <person name="Lutzoni F."/>
            <person name="Magnuson J."/>
            <person name="Mondo S."/>
            <person name="Nolan M."/>
            <person name="Ohm R."/>
            <person name="Pangilinan J."/>
            <person name="Park H.-J."/>
            <person name="Ramirez L."/>
            <person name="Alfaro M."/>
            <person name="Sun H."/>
            <person name="Tritt A."/>
            <person name="Yoshinaga Y."/>
            <person name="Zwiers L.-H."/>
            <person name="Turgeon B."/>
            <person name="Goodwin S."/>
            <person name="Spatafora J."/>
            <person name="Crous P."/>
            <person name="Grigoriev I."/>
        </authorList>
    </citation>
    <scope>NUCLEOTIDE SEQUENCE</scope>
    <source>
        <strain evidence="2">SCOH1-5</strain>
    </source>
</reference>
<dbReference type="EMBL" id="ML992672">
    <property type="protein sequence ID" value="KAF2212543.1"/>
    <property type="molecule type" value="Genomic_DNA"/>
</dbReference>
<gene>
    <name evidence="2" type="ORF">CERZMDRAFT_97041</name>
</gene>
<dbReference type="AlphaFoldDB" id="A0A6A6FGN3"/>
<name>A0A6A6FGN3_9PEZI</name>
<evidence type="ECO:0000313" key="3">
    <source>
        <dbReference type="Proteomes" id="UP000799539"/>
    </source>
</evidence>
<proteinExistence type="predicted"/>
<dbReference type="OrthoDB" id="3635516at2759"/>